<reference evidence="1" key="1">
    <citation type="submission" date="2022-01" db="EMBL/GenBank/DDBJ databases">
        <authorList>
            <person name="King R."/>
        </authorList>
    </citation>
    <scope>NUCLEOTIDE SEQUENCE</scope>
</reference>
<accession>A0A9N9QDN7</accession>
<proteinExistence type="predicted"/>
<protein>
    <submittedName>
        <fullName evidence="1">Uncharacterized protein</fullName>
    </submittedName>
</protein>
<name>A0A9N9QDN7_9CUCU</name>
<dbReference type="AlphaFoldDB" id="A0A9N9QDN7"/>
<organism evidence="1 2">
    <name type="scientific">Ceutorhynchus assimilis</name>
    <name type="common">cabbage seed weevil</name>
    <dbReference type="NCBI Taxonomy" id="467358"/>
    <lineage>
        <taxon>Eukaryota</taxon>
        <taxon>Metazoa</taxon>
        <taxon>Ecdysozoa</taxon>
        <taxon>Arthropoda</taxon>
        <taxon>Hexapoda</taxon>
        <taxon>Insecta</taxon>
        <taxon>Pterygota</taxon>
        <taxon>Neoptera</taxon>
        <taxon>Endopterygota</taxon>
        <taxon>Coleoptera</taxon>
        <taxon>Polyphaga</taxon>
        <taxon>Cucujiformia</taxon>
        <taxon>Curculionidae</taxon>
        <taxon>Ceutorhynchinae</taxon>
        <taxon>Ceutorhynchus</taxon>
    </lineage>
</organism>
<evidence type="ECO:0000313" key="2">
    <source>
        <dbReference type="Proteomes" id="UP001152799"/>
    </source>
</evidence>
<dbReference type="Proteomes" id="UP001152799">
    <property type="component" value="Chromosome 1"/>
</dbReference>
<sequence>MDRIVNSLESRFTKHQKLFKDFECFHPSSFDSLNELPENFLKKVTEKLETFFPEIQENSLKQQLLDFATKWSRLSQTLSDEYSVVNLELNNSDNDNDPYIGT</sequence>
<gene>
    <name evidence="1" type="ORF">CEUTPL_LOCUS947</name>
</gene>
<dbReference type="EMBL" id="OU892277">
    <property type="protein sequence ID" value="CAG9760211.1"/>
    <property type="molecule type" value="Genomic_DNA"/>
</dbReference>
<keyword evidence="2" id="KW-1185">Reference proteome</keyword>
<evidence type="ECO:0000313" key="1">
    <source>
        <dbReference type="EMBL" id="CAG9760211.1"/>
    </source>
</evidence>
<dbReference type="OrthoDB" id="6759016at2759"/>